<name>A0A8C8X2K5_PANLE</name>
<keyword evidence="5" id="KW-0833">Ubl conjugation pathway</keyword>
<evidence type="ECO:0000256" key="7">
    <source>
        <dbReference type="ARBA" id="ARBA00022807"/>
    </source>
</evidence>
<feature type="region of interest" description="Disordered" evidence="8">
    <location>
        <begin position="24"/>
        <end position="50"/>
    </location>
</feature>
<dbReference type="GO" id="GO:0043130">
    <property type="term" value="F:ubiquitin binding"/>
    <property type="evidence" value="ECO:0007669"/>
    <property type="project" value="TreeGrafter"/>
</dbReference>
<keyword evidence="11" id="KW-1185">Reference proteome</keyword>
<dbReference type="Gene3D" id="4.10.60.10">
    <property type="entry name" value="Zinc finger, CCHC-type"/>
    <property type="match status" value="1"/>
</dbReference>
<dbReference type="GO" id="GO:2000780">
    <property type="term" value="P:negative regulation of double-strand break repair"/>
    <property type="evidence" value="ECO:0007669"/>
    <property type="project" value="TreeGrafter"/>
</dbReference>
<dbReference type="GO" id="GO:0008270">
    <property type="term" value="F:zinc ion binding"/>
    <property type="evidence" value="ECO:0007669"/>
    <property type="project" value="InterPro"/>
</dbReference>
<dbReference type="Proteomes" id="UP000694399">
    <property type="component" value="Chromosome D2"/>
</dbReference>
<organism evidence="10 11">
    <name type="scientific">Panthera leo</name>
    <name type="common">Lion</name>
    <dbReference type="NCBI Taxonomy" id="9689"/>
    <lineage>
        <taxon>Eukaryota</taxon>
        <taxon>Metazoa</taxon>
        <taxon>Chordata</taxon>
        <taxon>Craniata</taxon>
        <taxon>Vertebrata</taxon>
        <taxon>Euteleostomi</taxon>
        <taxon>Mammalia</taxon>
        <taxon>Eutheria</taxon>
        <taxon>Laurasiatheria</taxon>
        <taxon>Carnivora</taxon>
        <taxon>Feliformia</taxon>
        <taxon>Felidae</taxon>
        <taxon>Pantherinae</taxon>
        <taxon>Panthera</taxon>
    </lineage>
</organism>
<dbReference type="FunFam" id="1.20.1300.20:FF:000001">
    <property type="entry name" value="Ubiquitin thioesterase OTUB1"/>
    <property type="match status" value="1"/>
</dbReference>
<dbReference type="InterPro" id="IPR036875">
    <property type="entry name" value="Znf_CCHC_sf"/>
</dbReference>
<dbReference type="GO" id="GO:0006508">
    <property type="term" value="P:proteolysis"/>
    <property type="evidence" value="ECO:0007669"/>
    <property type="project" value="UniProtKB-KW"/>
</dbReference>
<dbReference type="SUPFAM" id="SSF54001">
    <property type="entry name" value="Cysteine proteinases"/>
    <property type="match status" value="1"/>
</dbReference>
<evidence type="ECO:0000256" key="6">
    <source>
        <dbReference type="ARBA" id="ARBA00022801"/>
    </source>
</evidence>
<reference evidence="10" key="2">
    <citation type="submission" date="2025-08" db="UniProtKB">
        <authorList>
            <consortium name="Ensembl"/>
        </authorList>
    </citation>
    <scope>IDENTIFICATION</scope>
</reference>
<keyword evidence="4" id="KW-0645">Protease</keyword>
<dbReference type="InterPro" id="IPR038765">
    <property type="entry name" value="Papain-like_cys_pep_sf"/>
</dbReference>
<dbReference type="Pfam" id="PF10275">
    <property type="entry name" value="Peptidase_C65"/>
    <property type="match status" value="1"/>
</dbReference>
<dbReference type="SUPFAM" id="SSF57756">
    <property type="entry name" value="Retrovirus zinc finger-like domains"/>
    <property type="match status" value="1"/>
</dbReference>
<proteinExistence type="inferred from homology"/>
<dbReference type="InterPro" id="IPR019400">
    <property type="entry name" value="Peptidase_C65_otubain"/>
</dbReference>
<dbReference type="PANTHER" id="PTHR12931">
    <property type="entry name" value="UBIQUITIN THIOLESTERASE PROTEIN OTUB"/>
    <property type="match status" value="1"/>
</dbReference>
<reference evidence="10" key="3">
    <citation type="submission" date="2025-09" db="UniProtKB">
        <authorList>
            <consortium name="Ensembl"/>
        </authorList>
    </citation>
    <scope>IDENTIFICATION</scope>
</reference>
<comment type="catalytic activity">
    <reaction evidence="1">
        <text>Thiol-dependent hydrolysis of ester, thioester, amide, peptide and isopeptide bonds formed by the C-terminal Gly of ubiquitin (a 76-residue protein attached to proteins as an intracellular targeting signal).</text>
        <dbReference type="EC" id="3.4.19.12"/>
    </reaction>
</comment>
<evidence type="ECO:0000259" key="9">
    <source>
        <dbReference type="PROSITE" id="PS50802"/>
    </source>
</evidence>
<dbReference type="GO" id="GO:0005634">
    <property type="term" value="C:nucleus"/>
    <property type="evidence" value="ECO:0007669"/>
    <property type="project" value="TreeGrafter"/>
</dbReference>
<dbReference type="GO" id="GO:0071108">
    <property type="term" value="P:protein K48-linked deubiquitination"/>
    <property type="evidence" value="ECO:0007669"/>
    <property type="project" value="TreeGrafter"/>
</dbReference>
<evidence type="ECO:0000313" key="11">
    <source>
        <dbReference type="Proteomes" id="UP000694399"/>
    </source>
</evidence>
<keyword evidence="6" id="KW-0378">Hydrolase</keyword>
<evidence type="ECO:0000256" key="2">
    <source>
        <dbReference type="ARBA" id="ARBA00006579"/>
    </source>
</evidence>
<evidence type="ECO:0000256" key="1">
    <source>
        <dbReference type="ARBA" id="ARBA00000707"/>
    </source>
</evidence>
<evidence type="ECO:0000256" key="5">
    <source>
        <dbReference type="ARBA" id="ARBA00022786"/>
    </source>
</evidence>
<dbReference type="PROSITE" id="PS50802">
    <property type="entry name" value="OTU"/>
    <property type="match status" value="1"/>
</dbReference>
<accession>A0A8C8X2K5</accession>
<dbReference type="GeneTree" id="ENSGT00390000006979"/>
<dbReference type="GO" id="GO:0003676">
    <property type="term" value="F:nucleic acid binding"/>
    <property type="evidence" value="ECO:0007669"/>
    <property type="project" value="InterPro"/>
</dbReference>
<keyword evidence="7" id="KW-0788">Thiol protease</keyword>
<dbReference type="EC" id="3.4.19.12" evidence="3"/>
<evidence type="ECO:0000256" key="4">
    <source>
        <dbReference type="ARBA" id="ARBA00022670"/>
    </source>
</evidence>
<dbReference type="PANTHER" id="PTHR12931:SF19">
    <property type="entry name" value="UBIQUITIN THIOESTERASE OTUB1"/>
    <property type="match status" value="1"/>
</dbReference>
<feature type="domain" description="OTU" evidence="9">
    <location>
        <begin position="119"/>
        <end position="233"/>
    </location>
</feature>
<evidence type="ECO:0000313" key="10">
    <source>
        <dbReference type="Ensembl" id="ENSPLOP00000013132.1"/>
    </source>
</evidence>
<dbReference type="AlphaFoldDB" id="A0A8C8X2K5"/>
<evidence type="ECO:0000256" key="8">
    <source>
        <dbReference type="SAM" id="MobiDB-lite"/>
    </source>
</evidence>
<comment type="similarity">
    <text evidence="2">Belongs to the peptidase C65 family.</text>
</comment>
<dbReference type="InterPro" id="IPR003323">
    <property type="entry name" value="OTU_dom"/>
</dbReference>
<protein>
    <recommendedName>
        <fullName evidence="3">ubiquitinyl hydrolase 1</fullName>
        <ecNumber evidence="3">3.4.19.12</ecNumber>
    </recommendedName>
</protein>
<evidence type="ECO:0000256" key="3">
    <source>
        <dbReference type="ARBA" id="ARBA00012759"/>
    </source>
</evidence>
<dbReference type="Ensembl" id="ENSPLOT00000014578.1">
    <property type="protein sequence ID" value="ENSPLOP00000013132.1"/>
    <property type="gene ID" value="ENSPLOG00000009639.1"/>
</dbReference>
<reference evidence="10" key="1">
    <citation type="journal article" date="2019" name="bioRxiv">
        <title>Long live the king: chromosome-level assembly of the lion (Panthera leo) using linked-read, Hi-C, and long read data.</title>
        <authorList>
            <person name="Armstrong E.E."/>
            <person name="Taylor R.W."/>
            <person name="Miller D.E."/>
            <person name="Kaelin C."/>
            <person name="Barsh G."/>
            <person name="Hadly E.A."/>
            <person name="Petrov D."/>
        </authorList>
    </citation>
    <scope>NUCLEOTIDE SEQUENCE [LARGE SCALE GENOMIC DNA]</scope>
</reference>
<sequence>MSREVTAEREAERRLKEKATLLAALKETDAAKTGRPQPPKGGKPRAPLAKDQCTCCKEKGHWKNECPNRKGPSKPSRYREEPQGKNLVGLGFTEFAVEDFHNTFTDLIEQVEKQTSVADLLASFNGQSTSDYPVVYLRLLTSGYLQRESKFFEHFIEGGRTVKEFCQQEVEPTCKESDHIHIIALAQALGVSIQVEYMDRGEGGTTNPHIFPEGSEPKVYLLYRPGHYDILYK</sequence>
<dbReference type="InterPro" id="IPR042467">
    <property type="entry name" value="Peptidase_C65_otubain_sub2"/>
</dbReference>
<dbReference type="GO" id="GO:0004843">
    <property type="term" value="F:cysteine-type deubiquitinase activity"/>
    <property type="evidence" value="ECO:0007669"/>
    <property type="project" value="UniProtKB-EC"/>
</dbReference>
<dbReference type="Gene3D" id="1.20.1300.20">
    <property type="entry name" value="Peptidase C65 Otubain, subdomain 2"/>
    <property type="match status" value="1"/>
</dbReference>